<sequence length="728" mass="81930">MTRHCRTPHWEKATPIVASLSDIKERPPWQTQALAVPPFLNLRTNQIQTKALQNLQNHTIPVRVVHLVFPWHWLTRVADMSEYTAMSASSTPSRPGVTGIENPNLTNVMPQLREDLSNKFSTGNSLTDFVHHIYGVPMDVIAFILDANRQLTLPDLTAYRTASPEPEMYRPFEDIANFLLGQAIDEVNTFLGQDPANAEQSIVFWSALGTRALESSLTTRKPDMLTTNPDDIRARPLWLLVWQVFEFKRKAAKLEESGNQQAISSHSSAFTSSGSVFSSSAHALPTIPAASQSLTASNAKASGSKISHTKAPKERFDDAEFNPRAPSAGSKKRKGSHSSTSTSASKRARQGPAPPMPPPPPPPPPSLTNDQLQLATYALECLDASTRHYVTGVWIDRFQISMWYFDRACIIQTVKFDFEQTPAYLILILYALHTCRDSEKAGFDPNLTLLPRAERSQRPSKKKTPKHYQDVLGAVITLPAPLPLPSDIKIPDNIQLPSPGNVLGDHCTILETLFAYRGLIGRGTMVYKVAPPPTPACPNPDPLAAKFSWPLRIRQLEAFTIERLRARLPPKWHEHIPEVVMWTIRTAEQLGLPRVELLKIHPIAGFEDRISHAIVMKLYGKLWEVGSVEAFMDVWVHCLECESLSPTDIRHLLTFFARSSSFLCHWSRSAPRPEREQSHVQVQRRRSSPRHSERLGYGRMGRRQRRHSFIHRPTPHRHPSLHGHRPFG</sequence>
<dbReference type="OrthoDB" id="3069911at2759"/>
<protein>
    <recommendedName>
        <fullName evidence="2">Fungal-type protein kinase domain-containing protein</fullName>
    </recommendedName>
</protein>
<name>A0A9P7G3T0_9AGAR</name>
<dbReference type="InterPro" id="IPR040976">
    <property type="entry name" value="Pkinase_fungal"/>
</dbReference>
<evidence type="ECO:0000313" key="4">
    <source>
        <dbReference type="Proteomes" id="UP000775547"/>
    </source>
</evidence>
<accession>A0A9P7G3T0</accession>
<dbReference type="AlphaFoldDB" id="A0A9P7G3T0"/>
<dbReference type="Proteomes" id="UP000775547">
    <property type="component" value="Unassembled WGS sequence"/>
</dbReference>
<feature type="domain" description="Fungal-type protein kinase" evidence="2">
    <location>
        <begin position="369"/>
        <end position="562"/>
    </location>
</feature>
<keyword evidence="4" id="KW-1185">Reference proteome</keyword>
<dbReference type="Pfam" id="PF17667">
    <property type="entry name" value="Pkinase_fungal"/>
    <property type="match status" value="1"/>
</dbReference>
<evidence type="ECO:0000259" key="2">
    <source>
        <dbReference type="Pfam" id="PF17667"/>
    </source>
</evidence>
<feature type="compositionally biased region" description="Pro residues" evidence="1">
    <location>
        <begin position="352"/>
        <end position="366"/>
    </location>
</feature>
<proteinExistence type="predicted"/>
<feature type="region of interest" description="Disordered" evidence="1">
    <location>
        <begin position="300"/>
        <end position="369"/>
    </location>
</feature>
<gene>
    <name evidence="3" type="ORF">DXG03_001847</name>
</gene>
<dbReference type="EMBL" id="JABCKV010001442">
    <property type="protein sequence ID" value="KAG5640002.1"/>
    <property type="molecule type" value="Genomic_DNA"/>
</dbReference>
<feature type="compositionally biased region" description="Basic residues" evidence="1">
    <location>
        <begin position="700"/>
        <end position="728"/>
    </location>
</feature>
<evidence type="ECO:0000313" key="3">
    <source>
        <dbReference type="EMBL" id="KAG5640002.1"/>
    </source>
</evidence>
<feature type="region of interest" description="Disordered" evidence="1">
    <location>
        <begin position="674"/>
        <end position="728"/>
    </location>
</feature>
<evidence type="ECO:0000256" key="1">
    <source>
        <dbReference type="SAM" id="MobiDB-lite"/>
    </source>
</evidence>
<reference evidence="3" key="2">
    <citation type="submission" date="2021-10" db="EMBL/GenBank/DDBJ databases">
        <title>Phylogenomics reveals ancestral predisposition of the termite-cultivated fungus Termitomyces towards a domesticated lifestyle.</title>
        <authorList>
            <person name="Auxier B."/>
            <person name="Grum-Grzhimaylo A."/>
            <person name="Cardenas M.E."/>
            <person name="Lodge J.D."/>
            <person name="Laessoe T."/>
            <person name="Pedersen O."/>
            <person name="Smith M.E."/>
            <person name="Kuyper T.W."/>
            <person name="Franco-Molano E.A."/>
            <person name="Baroni T.J."/>
            <person name="Aanen D.K."/>
        </authorList>
    </citation>
    <scope>NUCLEOTIDE SEQUENCE</scope>
    <source>
        <strain evidence="3">AP01</strain>
        <tissue evidence="3">Mycelium</tissue>
    </source>
</reference>
<reference evidence="3" key="1">
    <citation type="submission" date="2020-07" db="EMBL/GenBank/DDBJ databases">
        <authorList>
            <person name="Nieuwenhuis M."/>
            <person name="Van De Peppel L.J.J."/>
        </authorList>
    </citation>
    <scope>NUCLEOTIDE SEQUENCE</scope>
    <source>
        <strain evidence="3">AP01</strain>
        <tissue evidence="3">Mycelium</tissue>
    </source>
</reference>
<comment type="caution">
    <text evidence="3">The sequence shown here is derived from an EMBL/GenBank/DDBJ whole genome shotgun (WGS) entry which is preliminary data.</text>
</comment>
<organism evidence="3 4">
    <name type="scientific">Asterophora parasitica</name>
    <dbReference type="NCBI Taxonomy" id="117018"/>
    <lineage>
        <taxon>Eukaryota</taxon>
        <taxon>Fungi</taxon>
        <taxon>Dikarya</taxon>
        <taxon>Basidiomycota</taxon>
        <taxon>Agaricomycotina</taxon>
        <taxon>Agaricomycetes</taxon>
        <taxon>Agaricomycetidae</taxon>
        <taxon>Agaricales</taxon>
        <taxon>Tricholomatineae</taxon>
        <taxon>Lyophyllaceae</taxon>
        <taxon>Asterophora</taxon>
    </lineage>
</organism>